<keyword evidence="2" id="KW-1185">Reference proteome</keyword>
<sequence length="207" mass="22956">RTQTSVVFQMAVPADRHKGWYLSLMAPNTKGPTFAWLDPSRLYCNSQALADCVKDLLRPFHNDTIDLVAGIDAMGFILGASVATTLGKGFLAIRKAGHLCIETQNQNYTDYTGRQKTMEVRVDVLKPGMKVLLVDQWIETGGTMKAAIQLVERLGAAVVGVAAVAIENTEGGKWIKENYKFSHCIPEELQSQIDRKYLDSFKSFNNN</sequence>
<evidence type="ECO:0000313" key="1">
    <source>
        <dbReference type="EMBL" id="KAI3354125.1"/>
    </source>
</evidence>
<reference evidence="1" key="1">
    <citation type="submission" date="2022-04" db="EMBL/GenBank/DDBJ databases">
        <title>Jade perch genome.</title>
        <authorList>
            <person name="Chao B."/>
        </authorList>
    </citation>
    <scope>NUCLEOTIDE SEQUENCE</scope>
    <source>
        <strain evidence="1">CB-2022</strain>
    </source>
</reference>
<comment type="caution">
    <text evidence="1">The sequence shown here is derived from an EMBL/GenBank/DDBJ whole genome shotgun (WGS) entry which is preliminary data.</text>
</comment>
<name>A0ACB8VEP1_9TELE</name>
<evidence type="ECO:0000313" key="2">
    <source>
        <dbReference type="Proteomes" id="UP000831701"/>
    </source>
</evidence>
<dbReference type="Proteomes" id="UP000831701">
    <property type="component" value="Chromosome 22"/>
</dbReference>
<dbReference type="EMBL" id="CM041552">
    <property type="protein sequence ID" value="KAI3354125.1"/>
    <property type="molecule type" value="Genomic_DNA"/>
</dbReference>
<proteinExistence type="predicted"/>
<accession>A0ACB8VEP1</accession>
<protein>
    <submittedName>
        <fullName evidence="1">Uncharacterized protein</fullName>
    </submittedName>
</protein>
<organism evidence="1 2">
    <name type="scientific">Scortum barcoo</name>
    <name type="common">barcoo grunter</name>
    <dbReference type="NCBI Taxonomy" id="214431"/>
    <lineage>
        <taxon>Eukaryota</taxon>
        <taxon>Metazoa</taxon>
        <taxon>Chordata</taxon>
        <taxon>Craniata</taxon>
        <taxon>Vertebrata</taxon>
        <taxon>Euteleostomi</taxon>
        <taxon>Actinopterygii</taxon>
        <taxon>Neopterygii</taxon>
        <taxon>Teleostei</taxon>
        <taxon>Neoteleostei</taxon>
        <taxon>Acanthomorphata</taxon>
        <taxon>Eupercaria</taxon>
        <taxon>Centrarchiformes</taxon>
        <taxon>Terapontoidei</taxon>
        <taxon>Terapontidae</taxon>
        <taxon>Scortum</taxon>
    </lineage>
</organism>
<feature type="non-terminal residue" evidence="1">
    <location>
        <position position="1"/>
    </location>
</feature>
<gene>
    <name evidence="1" type="ORF">L3Q82_018676</name>
</gene>